<dbReference type="Gene3D" id="1.10.238.10">
    <property type="entry name" value="EF-hand"/>
    <property type="match status" value="2"/>
</dbReference>
<dbReference type="Pfam" id="PF13499">
    <property type="entry name" value="EF-hand_7"/>
    <property type="match status" value="2"/>
</dbReference>
<dbReference type="SMART" id="SM00054">
    <property type="entry name" value="EFh"/>
    <property type="match status" value="4"/>
</dbReference>
<dbReference type="PROSITE" id="PS00018">
    <property type="entry name" value="EF_HAND_1"/>
    <property type="match status" value="3"/>
</dbReference>
<evidence type="ECO:0000313" key="5">
    <source>
        <dbReference type="Proteomes" id="UP000827092"/>
    </source>
</evidence>
<feature type="domain" description="EF-hand" evidence="3">
    <location>
        <begin position="36"/>
        <end position="71"/>
    </location>
</feature>
<gene>
    <name evidence="4" type="ORF">JTE90_005756</name>
</gene>
<dbReference type="AlphaFoldDB" id="A0AAV6UT83"/>
<dbReference type="EMBL" id="JAFNEN010000282">
    <property type="protein sequence ID" value="KAG8186984.1"/>
    <property type="molecule type" value="Genomic_DNA"/>
</dbReference>
<dbReference type="GO" id="GO:0016460">
    <property type="term" value="C:myosin II complex"/>
    <property type="evidence" value="ECO:0007669"/>
    <property type="project" value="TreeGrafter"/>
</dbReference>
<keyword evidence="1" id="KW-0677">Repeat</keyword>
<feature type="domain" description="EF-hand" evidence="3">
    <location>
        <begin position="152"/>
        <end position="182"/>
    </location>
</feature>
<evidence type="ECO:0000259" key="3">
    <source>
        <dbReference type="PROSITE" id="PS50222"/>
    </source>
</evidence>
<dbReference type="FunFam" id="1.10.238.10:FF:000001">
    <property type="entry name" value="Calmodulin 1"/>
    <property type="match status" value="1"/>
</dbReference>
<comment type="caution">
    <text evidence="4">The sequence shown here is derived from an EMBL/GenBank/DDBJ whole genome shotgun (WGS) entry which is preliminary data.</text>
</comment>
<sequence length="182" mass="20412">MSGSVEKLGEVLLKTEIVDEEPAGVRKDAQKGLSESRIAELKTAFSILDKNQDGRINFSEMKTMLSNLGIRTDDCVVEALIQQASEKDDGLVSEEEFLSWMAEQDEIGGRENDEDDLMEDLLAAFRVFDKDGNGYITKDELKMAMDIIGEPVTEVQLEEMLKATDIDHDGKINYEEFVKILV</sequence>
<reference evidence="4 5" key="1">
    <citation type="journal article" date="2022" name="Nat. Ecol. Evol.">
        <title>A masculinizing supergene underlies an exaggerated male reproductive morph in a spider.</title>
        <authorList>
            <person name="Hendrickx F."/>
            <person name="De Corte Z."/>
            <person name="Sonet G."/>
            <person name="Van Belleghem S.M."/>
            <person name="Kostlbacher S."/>
            <person name="Vangestel C."/>
        </authorList>
    </citation>
    <scope>NUCLEOTIDE SEQUENCE [LARGE SCALE GENOMIC DNA]</scope>
    <source>
        <strain evidence="4">W744_W776</strain>
    </source>
</reference>
<proteinExistence type="predicted"/>
<dbReference type="InterPro" id="IPR018247">
    <property type="entry name" value="EF_Hand_1_Ca_BS"/>
</dbReference>
<dbReference type="GO" id="GO:0005509">
    <property type="term" value="F:calcium ion binding"/>
    <property type="evidence" value="ECO:0007669"/>
    <property type="project" value="InterPro"/>
</dbReference>
<dbReference type="InterPro" id="IPR002048">
    <property type="entry name" value="EF_hand_dom"/>
</dbReference>
<dbReference type="InterPro" id="IPR011992">
    <property type="entry name" value="EF-hand-dom_pair"/>
</dbReference>
<evidence type="ECO:0000256" key="2">
    <source>
        <dbReference type="ARBA" id="ARBA00022837"/>
    </source>
</evidence>
<dbReference type="PROSITE" id="PS50222">
    <property type="entry name" value="EF_HAND_2"/>
    <property type="match status" value="3"/>
</dbReference>
<accession>A0AAV6UT83</accession>
<dbReference type="CDD" id="cd00051">
    <property type="entry name" value="EFh"/>
    <property type="match status" value="2"/>
</dbReference>
<organism evidence="4 5">
    <name type="scientific">Oedothorax gibbosus</name>
    <dbReference type="NCBI Taxonomy" id="931172"/>
    <lineage>
        <taxon>Eukaryota</taxon>
        <taxon>Metazoa</taxon>
        <taxon>Ecdysozoa</taxon>
        <taxon>Arthropoda</taxon>
        <taxon>Chelicerata</taxon>
        <taxon>Arachnida</taxon>
        <taxon>Araneae</taxon>
        <taxon>Araneomorphae</taxon>
        <taxon>Entelegynae</taxon>
        <taxon>Araneoidea</taxon>
        <taxon>Linyphiidae</taxon>
        <taxon>Erigoninae</taxon>
        <taxon>Oedothorax</taxon>
    </lineage>
</organism>
<feature type="domain" description="EF-hand" evidence="3">
    <location>
        <begin position="116"/>
        <end position="151"/>
    </location>
</feature>
<dbReference type="PANTHER" id="PTHR23048">
    <property type="entry name" value="MYOSIN LIGHT CHAIN 1, 3"/>
    <property type="match status" value="1"/>
</dbReference>
<evidence type="ECO:0000256" key="1">
    <source>
        <dbReference type="ARBA" id="ARBA00022737"/>
    </source>
</evidence>
<name>A0AAV6UT83_9ARAC</name>
<dbReference type="InterPro" id="IPR050230">
    <property type="entry name" value="CALM/Myosin/TropC-like"/>
</dbReference>
<protein>
    <recommendedName>
        <fullName evidence="3">EF-hand domain-containing protein</fullName>
    </recommendedName>
</protein>
<dbReference type="PANTHER" id="PTHR23048:SF0">
    <property type="entry name" value="CALMODULIN LIKE 3"/>
    <property type="match status" value="1"/>
</dbReference>
<dbReference type="Proteomes" id="UP000827092">
    <property type="component" value="Unassembled WGS sequence"/>
</dbReference>
<keyword evidence="5" id="KW-1185">Reference proteome</keyword>
<keyword evidence="2" id="KW-0106">Calcium</keyword>
<evidence type="ECO:0000313" key="4">
    <source>
        <dbReference type="EMBL" id="KAG8186984.1"/>
    </source>
</evidence>
<dbReference type="SUPFAM" id="SSF47473">
    <property type="entry name" value="EF-hand"/>
    <property type="match status" value="1"/>
</dbReference>